<sequence>MSGSSAWRDVISGTPQKVIGEGEECTNLSQSGGGEVEEEQRGSVWCQCAQKLQSKHVKMLWCVVVVAAVVAAAQGQIVSYEGNIVNDNAQAAVVPSAPAQSFVFAAPAPAPVAQPPVFIQAPASFSSFVPPPQPQFLTVSTPAATQFSVPQGGLPVLPASCPSTYSLVHSTYHGSLYHFSWCYSQPGQRFSHQRAADYCRNLNHFSHPYHFEVLRIGDAIELSFINYLLSYYAHSAVWTGDTSSTAPYSIRGFINRSGANQPGHDCLSVEASLLALHTVWVHESSCFDAKMVPVPCRYIQAVNKGTTVWTKT</sequence>
<evidence type="ECO:0000313" key="2">
    <source>
        <dbReference type="Proteomes" id="UP001487740"/>
    </source>
</evidence>
<keyword evidence="2" id="KW-1185">Reference proteome</keyword>
<comment type="caution">
    <text evidence="1">The sequence shown here is derived from an EMBL/GenBank/DDBJ whole genome shotgun (WGS) entry which is preliminary data.</text>
</comment>
<gene>
    <name evidence="1" type="ORF">O3P69_007017</name>
</gene>
<accession>A0AAW0V5V4</accession>
<proteinExistence type="predicted"/>
<name>A0AAW0V5V4_SCYPA</name>
<dbReference type="EMBL" id="JARAKH010000002">
    <property type="protein sequence ID" value="KAK8406007.1"/>
    <property type="molecule type" value="Genomic_DNA"/>
</dbReference>
<reference evidence="1 2" key="1">
    <citation type="submission" date="2023-03" db="EMBL/GenBank/DDBJ databases">
        <title>High-quality genome of Scylla paramamosain provides insights in environmental adaptation.</title>
        <authorList>
            <person name="Zhang L."/>
        </authorList>
    </citation>
    <scope>NUCLEOTIDE SEQUENCE [LARGE SCALE GENOMIC DNA]</scope>
    <source>
        <strain evidence="1">LZ_2023a</strain>
        <tissue evidence="1">Muscle</tissue>
    </source>
</reference>
<dbReference type="AlphaFoldDB" id="A0AAW0V5V4"/>
<protein>
    <recommendedName>
        <fullName evidence="3">C-type lectin domain-containing protein</fullName>
    </recommendedName>
</protein>
<dbReference type="SUPFAM" id="SSF56436">
    <property type="entry name" value="C-type lectin-like"/>
    <property type="match status" value="1"/>
</dbReference>
<dbReference type="Proteomes" id="UP001487740">
    <property type="component" value="Unassembled WGS sequence"/>
</dbReference>
<evidence type="ECO:0000313" key="1">
    <source>
        <dbReference type="EMBL" id="KAK8406007.1"/>
    </source>
</evidence>
<evidence type="ECO:0008006" key="3">
    <source>
        <dbReference type="Google" id="ProtNLM"/>
    </source>
</evidence>
<dbReference type="InterPro" id="IPR016187">
    <property type="entry name" value="CTDL_fold"/>
</dbReference>
<organism evidence="1 2">
    <name type="scientific">Scylla paramamosain</name>
    <name type="common">Mud crab</name>
    <dbReference type="NCBI Taxonomy" id="85552"/>
    <lineage>
        <taxon>Eukaryota</taxon>
        <taxon>Metazoa</taxon>
        <taxon>Ecdysozoa</taxon>
        <taxon>Arthropoda</taxon>
        <taxon>Crustacea</taxon>
        <taxon>Multicrustacea</taxon>
        <taxon>Malacostraca</taxon>
        <taxon>Eumalacostraca</taxon>
        <taxon>Eucarida</taxon>
        <taxon>Decapoda</taxon>
        <taxon>Pleocyemata</taxon>
        <taxon>Brachyura</taxon>
        <taxon>Eubrachyura</taxon>
        <taxon>Portunoidea</taxon>
        <taxon>Portunidae</taxon>
        <taxon>Portuninae</taxon>
        <taxon>Scylla</taxon>
    </lineage>
</organism>